<protein>
    <submittedName>
        <fullName evidence="1">Uncharacterized protein</fullName>
    </submittedName>
</protein>
<keyword evidence="2" id="KW-1185">Reference proteome</keyword>
<reference evidence="1 2" key="1">
    <citation type="submission" date="2019-02" db="EMBL/GenBank/DDBJ databases">
        <title>Planctomycetal bacteria perform biofilm scaping via a novel small molecule.</title>
        <authorList>
            <person name="Jeske O."/>
            <person name="Boedeker C."/>
            <person name="Wiegand S."/>
            <person name="Breitling P."/>
            <person name="Kallscheuer N."/>
            <person name="Jogler M."/>
            <person name="Rohde M."/>
            <person name="Petersen J."/>
            <person name="Medema M.H."/>
            <person name="Surup F."/>
            <person name="Jogler C."/>
        </authorList>
    </citation>
    <scope>NUCLEOTIDE SEQUENCE [LARGE SCALE GENOMIC DNA]</scope>
    <source>
        <strain evidence="1 2">Mal15</strain>
    </source>
</reference>
<dbReference type="RefSeq" id="WP_147866470.1">
    <property type="nucleotide sequence ID" value="NZ_CP036264.1"/>
</dbReference>
<evidence type="ECO:0000313" key="2">
    <source>
        <dbReference type="Proteomes" id="UP000321353"/>
    </source>
</evidence>
<organism evidence="1 2">
    <name type="scientific">Stieleria maiorica</name>
    <dbReference type="NCBI Taxonomy" id="2795974"/>
    <lineage>
        <taxon>Bacteria</taxon>
        <taxon>Pseudomonadati</taxon>
        <taxon>Planctomycetota</taxon>
        <taxon>Planctomycetia</taxon>
        <taxon>Pirellulales</taxon>
        <taxon>Pirellulaceae</taxon>
        <taxon>Stieleria</taxon>
    </lineage>
</organism>
<dbReference type="KEGG" id="smam:Mal15_07100"/>
<dbReference type="Proteomes" id="UP000321353">
    <property type="component" value="Chromosome"/>
</dbReference>
<dbReference type="AlphaFoldDB" id="A0A5B9M6H0"/>
<dbReference type="EMBL" id="CP036264">
    <property type="protein sequence ID" value="QEF96682.1"/>
    <property type="molecule type" value="Genomic_DNA"/>
</dbReference>
<gene>
    <name evidence="1" type="ORF">Mal15_07100</name>
</gene>
<name>A0A5B9M6H0_9BACT</name>
<proteinExistence type="predicted"/>
<accession>A0A5B9M6H0</accession>
<evidence type="ECO:0000313" key="1">
    <source>
        <dbReference type="EMBL" id="QEF96682.1"/>
    </source>
</evidence>
<sequence>MHWRVGLLGLGLLSALVVGGVADQPGTYGMPGNTDVERFEPGLPPERMSPEQVSQPGGVSLMQLTASEKGPQVAAAGELIGFNGFTGSGSQTITLVHTGKMQIAVYHIDRSGQIRLVSSRPIDADFSLSLNLTKPLPGQIRQLGSPAK</sequence>